<evidence type="ECO:0000256" key="5">
    <source>
        <dbReference type="ARBA" id="ARBA00023163"/>
    </source>
</evidence>
<feature type="domain" description="Homeobox" evidence="12">
    <location>
        <begin position="79"/>
        <end position="139"/>
    </location>
</feature>
<evidence type="ECO:0000256" key="8">
    <source>
        <dbReference type="PROSITE-ProRule" id="PRU00108"/>
    </source>
</evidence>
<dbReference type="SUPFAM" id="SSF46689">
    <property type="entry name" value="Homeodomain-like"/>
    <property type="match status" value="1"/>
</dbReference>
<dbReference type="GO" id="GO:0000981">
    <property type="term" value="F:DNA-binding transcription factor activity, RNA polymerase II-specific"/>
    <property type="evidence" value="ECO:0007669"/>
    <property type="project" value="UniProtKB-UniRule"/>
</dbReference>
<dbReference type="InterPro" id="IPR003106">
    <property type="entry name" value="Leu_zip_homeo"/>
</dbReference>
<dbReference type="FunFam" id="1.10.10.60:FF:000144">
    <property type="entry name" value="homeobox-leucine zipper protein ATHB-6-like"/>
    <property type="match status" value="1"/>
</dbReference>
<feature type="DNA-binding region" description="Homeobox" evidence="8">
    <location>
        <begin position="81"/>
        <end position="140"/>
    </location>
</feature>
<evidence type="ECO:0000256" key="1">
    <source>
        <dbReference type="ARBA" id="ARBA00004123"/>
    </source>
</evidence>
<evidence type="ECO:0000256" key="11">
    <source>
        <dbReference type="SAM" id="Coils"/>
    </source>
</evidence>
<dbReference type="Pfam" id="PF02183">
    <property type="entry name" value="HALZ"/>
    <property type="match status" value="1"/>
</dbReference>
<dbReference type="InterPro" id="IPR017970">
    <property type="entry name" value="Homeobox_CS"/>
</dbReference>
<evidence type="ECO:0000256" key="10">
    <source>
        <dbReference type="RuleBase" id="RU369038"/>
    </source>
</evidence>
<protein>
    <recommendedName>
        <fullName evidence="10">Homeobox-leucine zipper protein</fullName>
    </recommendedName>
    <alternativeName>
        <fullName evidence="10">HD-ZIP protein</fullName>
    </alternativeName>
    <alternativeName>
        <fullName evidence="10">Homeodomain transcription factor</fullName>
    </alternativeName>
</protein>
<organism evidence="13 14">
    <name type="scientific">Nepenthes gracilis</name>
    <name type="common">Slender pitcher plant</name>
    <dbReference type="NCBI Taxonomy" id="150966"/>
    <lineage>
        <taxon>Eukaryota</taxon>
        <taxon>Viridiplantae</taxon>
        <taxon>Streptophyta</taxon>
        <taxon>Embryophyta</taxon>
        <taxon>Tracheophyta</taxon>
        <taxon>Spermatophyta</taxon>
        <taxon>Magnoliopsida</taxon>
        <taxon>eudicotyledons</taxon>
        <taxon>Gunneridae</taxon>
        <taxon>Pentapetalae</taxon>
        <taxon>Caryophyllales</taxon>
        <taxon>Nepenthaceae</taxon>
        <taxon>Nepenthes</taxon>
    </lineage>
</organism>
<dbReference type="PANTHER" id="PTHR24326">
    <property type="entry name" value="HOMEOBOX-LEUCINE ZIPPER PROTEIN"/>
    <property type="match status" value="1"/>
</dbReference>
<keyword evidence="4 8" id="KW-0371">Homeobox</keyword>
<dbReference type="PANTHER" id="PTHR24326:SF606">
    <property type="entry name" value="HOMEOBOX-LEUCINE ZIPPER PROTEIN ATHB-54"/>
    <property type="match status" value="1"/>
</dbReference>
<name>A0AAD3T368_NEPGR</name>
<comment type="similarity">
    <text evidence="7 10">Belongs to the HD-ZIP homeobox family. Class I subfamily.</text>
</comment>
<comment type="function">
    <text evidence="10">Transcription factor.</text>
</comment>
<dbReference type="SMART" id="SM00389">
    <property type="entry name" value="HOX"/>
    <property type="match status" value="1"/>
</dbReference>
<dbReference type="CDD" id="cd00086">
    <property type="entry name" value="homeodomain"/>
    <property type="match status" value="1"/>
</dbReference>
<evidence type="ECO:0000256" key="3">
    <source>
        <dbReference type="ARBA" id="ARBA00023125"/>
    </source>
</evidence>
<dbReference type="EMBL" id="BSYO01000024">
    <property type="protein sequence ID" value="GMH21952.1"/>
    <property type="molecule type" value="Genomic_DNA"/>
</dbReference>
<evidence type="ECO:0000313" key="13">
    <source>
        <dbReference type="EMBL" id="GMH21952.1"/>
    </source>
</evidence>
<dbReference type="InterPro" id="IPR045224">
    <property type="entry name" value="HDZip_class_I_plant"/>
</dbReference>
<comment type="caution">
    <text evidence="13">The sequence shown here is derived from an EMBL/GenBank/DDBJ whole genome shotgun (WGS) entry which is preliminary data.</text>
</comment>
<dbReference type="InterPro" id="IPR009057">
    <property type="entry name" value="Homeodomain-like_sf"/>
</dbReference>
<dbReference type="InterPro" id="IPR001356">
    <property type="entry name" value="HD"/>
</dbReference>
<evidence type="ECO:0000313" key="14">
    <source>
        <dbReference type="Proteomes" id="UP001279734"/>
    </source>
</evidence>
<gene>
    <name evidence="13" type="ORF">Nepgr_023795</name>
</gene>
<keyword evidence="6 8" id="KW-0539">Nucleus</keyword>
<comment type="subcellular location">
    <subcellularLocation>
        <location evidence="1 8 9">Nucleus</location>
    </subcellularLocation>
</comment>
<evidence type="ECO:0000259" key="12">
    <source>
        <dbReference type="PROSITE" id="PS50071"/>
    </source>
</evidence>
<dbReference type="GO" id="GO:0005634">
    <property type="term" value="C:nucleus"/>
    <property type="evidence" value="ECO:0007669"/>
    <property type="project" value="UniProtKB-SubCell"/>
</dbReference>
<proteinExistence type="inferred from homology"/>
<evidence type="ECO:0000256" key="7">
    <source>
        <dbReference type="ARBA" id="ARBA00025748"/>
    </source>
</evidence>
<sequence length="307" mass="35165">MEGRGRLSGGGVSNMSDLLQTQTLPYSSQPLDPFFIAGSSSSFNGSCSMVSFEDVSGGKAYERSFCRTFDQEDNGDDDFHLPEKKRRLTAEQVQFLERSFDAENKLESERKIQLAKDLGLQPRQVAIWFQNRRAWWKTKQLGKEFDKLQASYNSMKDDYENLLKEKEKLKAEVLRLTDKLFLKEKESKLEPTHTNNQLETLSQARIVDSASEVEEAQQSSINALKQEDLSSTKSNVFDSDSPCYINRSSYVFEPDQSDLSQDEEELFLLPSAYIFPKIEDADCLDPPTNSYNFAFQAEDLTSWFWSC</sequence>
<dbReference type="AlphaFoldDB" id="A0AAD3T368"/>
<evidence type="ECO:0000256" key="4">
    <source>
        <dbReference type="ARBA" id="ARBA00023155"/>
    </source>
</evidence>
<keyword evidence="14" id="KW-1185">Reference proteome</keyword>
<keyword evidence="11" id="KW-0175">Coiled coil</keyword>
<evidence type="ECO:0000256" key="2">
    <source>
        <dbReference type="ARBA" id="ARBA00023015"/>
    </source>
</evidence>
<evidence type="ECO:0000256" key="6">
    <source>
        <dbReference type="ARBA" id="ARBA00023242"/>
    </source>
</evidence>
<accession>A0AAD3T368</accession>
<dbReference type="Pfam" id="PF00046">
    <property type="entry name" value="Homeodomain"/>
    <property type="match status" value="1"/>
</dbReference>
<keyword evidence="3 8" id="KW-0238">DNA-binding</keyword>
<dbReference type="PROSITE" id="PS00027">
    <property type="entry name" value="HOMEOBOX_1"/>
    <property type="match status" value="1"/>
</dbReference>
<feature type="coiled-coil region" evidence="11">
    <location>
        <begin position="145"/>
        <end position="186"/>
    </location>
</feature>
<dbReference type="PROSITE" id="PS50071">
    <property type="entry name" value="HOMEOBOX_2"/>
    <property type="match status" value="1"/>
</dbReference>
<reference evidence="13" key="1">
    <citation type="submission" date="2023-05" db="EMBL/GenBank/DDBJ databases">
        <title>Nepenthes gracilis genome sequencing.</title>
        <authorList>
            <person name="Fukushima K."/>
        </authorList>
    </citation>
    <scope>NUCLEOTIDE SEQUENCE</scope>
    <source>
        <strain evidence="13">SING2019-196</strain>
    </source>
</reference>
<dbReference type="GO" id="GO:0000976">
    <property type="term" value="F:transcription cis-regulatory region binding"/>
    <property type="evidence" value="ECO:0007669"/>
    <property type="project" value="UniProtKB-ARBA"/>
</dbReference>
<keyword evidence="2 10" id="KW-0805">Transcription regulation</keyword>
<evidence type="ECO:0000256" key="9">
    <source>
        <dbReference type="RuleBase" id="RU000682"/>
    </source>
</evidence>
<keyword evidence="5 10" id="KW-0804">Transcription</keyword>
<dbReference type="GO" id="GO:0045893">
    <property type="term" value="P:positive regulation of DNA-templated transcription"/>
    <property type="evidence" value="ECO:0007669"/>
    <property type="project" value="TreeGrafter"/>
</dbReference>
<dbReference type="Proteomes" id="UP001279734">
    <property type="component" value="Unassembled WGS sequence"/>
</dbReference>
<dbReference type="Gene3D" id="1.10.10.60">
    <property type="entry name" value="Homeodomain-like"/>
    <property type="match status" value="1"/>
</dbReference>